<sequence>MSIKPLGAEGYMVDVRPQGRDGKRVRKKFKTKSEAQQFERWVIATQNSKDWVEKPADQRPLTELIDLWFKHHGQNLKDGVKINHKLRVMAAKMGNPKASQITRASFSDYRVLRLAEGKKAKTVNLDQEKLGGVFSVLIELGHYYGEHPLKEMKKIKLPDQEMGFLTQDEIRQLFDRLEGDHLKAVKLCLATGARWGEVVKLRREEVIGNKVTYLNTKNSKNRTVPISAEFCQQITDGIKSGALFAGLNYPYLRMCIKEVAPGLPAGQAVHVLRHTFASHLMMNGGNILALQRILGHSSILQTMVYAHFAPDYLEDAVRFNPLTGIGEGGYK</sequence>
<protein>
    <submittedName>
        <fullName evidence="4">Tyrosine-type recombinase/integrase</fullName>
    </submittedName>
</protein>
<dbReference type="GO" id="GO:0006310">
    <property type="term" value="P:DNA recombination"/>
    <property type="evidence" value="ECO:0007669"/>
    <property type="project" value="UniProtKB-KW"/>
</dbReference>
<dbReference type="InterPro" id="IPR002104">
    <property type="entry name" value="Integrase_catalytic"/>
</dbReference>
<dbReference type="PROSITE" id="PS51898">
    <property type="entry name" value="TYR_RECOMBINASE"/>
    <property type="match status" value="1"/>
</dbReference>
<dbReference type="EMBL" id="CP054160">
    <property type="protein sequence ID" value="QXT42981.1"/>
    <property type="molecule type" value="Genomic_DNA"/>
</dbReference>
<evidence type="ECO:0000256" key="1">
    <source>
        <dbReference type="ARBA" id="ARBA00022908"/>
    </source>
</evidence>
<dbReference type="InterPro" id="IPR050090">
    <property type="entry name" value="Tyrosine_recombinase_XerCD"/>
</dbReference>
<evidence type="ECO:0000313" key="5">
    <source>
        <dbReference type="Proteomes" id="UP000503464"/>
    </source>
</evidence>
<dbReference type="RefSeq" id="WP_196061750.1">
    <property type="nucleotide sequence ID" value="NZ_CP054160.3"/>
</dbReference>
<dbReference type="PANTHER" id="PTHR30349">
    <property type="entry name" value="PHAGE INTEGRASE-RELATED"/>
    <property type="match status" value="1"/>
</dbReference>
<dbReference type="Gene3D" id="1.10.443.10">
    <property type="entry name" value="Intergrase catalytic core"/>
    <property type="match status" value="1"/>
</dbReference>
<keyword evidence="1" id="KW-0229">DNA integration</keyword>
<dbReference type="InterPro" id="IPR013762">
    <property type="entry name" value="Integrase-like_cat_sf"/>
</dbReference>
<evidence type="ECO:0000313" key="4">
    <source>
        <dbReference type="EMBL" id="QXT42981.1"/>
    </source>
</evidence>
<dbReference type="PANTHER" id="PTHR30349:SF93">
    <property type="entry name" value="FELS-2 PROPHAGE PROTEIN"/>
    <property type="match status" value="1"/>
</dbReference>
<name>A0AAE7SSX4_SERFO</name>
<dbReference type="GO" id="GO:0015074">
    <property type="term" value="P:DNA integration"/>
    <property type="evidence" value="ECO:0007669"/>
    <property type="project" value="UniProtKB-KW"/>
</dbReference>
<gene>
    <name evidence="4" type="ORF">G9399_15515</name>
</gene>
<evidence type="ECO:0000256" key="2">
    <source>
        <dbReference type="ARBA" id="ARBA00023172"/>
    </source>
</evidence>
<dbReference type="CDD" id="cd00796">
    <property type="entry name" value="INT_Rci_Hp1_C"/>
    <property type="match status" value="1"/>
</dbReference>
<dbReference type="GO" id="GO:0003677">
    <property type="term" value="F:DNA binding"/>
    <property type="evidence" value="ECO:0007669"/>
    <property type="project" value="InterPro"/>
</dbReference>
<accession>A0AAE7SSX4</accession>
<dbReference type="InterPro" id="IPR011010">
    <property type="entry name" value="DNA_brk_join_enz"/>
</dbReference>
<reference evidence="5" key="1">
    <citation type="submission" date="2020-03" db="EMBL/GenBank/DDBJ databases">
        <title>Genome sequences of seven Enterobacteriaceae strains isolated from Canadian wastewater treatment facilities.</title>
        <authorList>
            <person name="Huang H."/>
            <person name="Chmara J.T."/>
            <person name="Duceppe M.-O."/>
        </authorList>
    </citation>
    <scope>NUCLEOTIDE SEQUENCE [LARGE SCALE GENOMIC DNA]</scope>
    <source>
        <strain evidence="5">Biosolid 3</strain>
    </source>
</reference>
<dbReference type="Proteomes" id="UP000503464">
    <property type="component" value="Chromosome"/>
</dbReference>
<dbReference type="InterPro" id="IPR057084">
    <property type="entry name" value="Int_N"/>
</dbReference>
<dbReference type="AlphaFoldDB" id="A0AAE7SSX4"/>
<dbReference type="Pfam" id="PF00589">
    <property type="entry name" value="Phage_integrase"/>
    <property type="match status" value="1"/>
</dbReference>
<feature type="domain" description="Tyr recombinase" evidence="3">
    <location>
        <begin position="160"/>
        <end position="318"/>
    </location>
</feature>
<organism evidence="4 5">
    <name type="scientific">Serratia fonticola</name>
    <dbReference type="NCBI Taxonomy" id="47917"/>
    <lineage>
        <taxon>Bacteria</taxon>
        <taxon>Pseudomonadati</taxon>
        <taxon>Pseudomonadota</taxon>
        <taxon>Gammaproteobacteria</taxon>
        <taxon>Enterobacterales</taxon>
        <taxon>Yersiniaceae</taxon>
        <taxon>Serratia</taxon>
    </lineage>
</organism>
<keyword evidence="2" id="KW-0233">DNA recombination</keyword>
<evidence type="ECO:0000259" key="3">
    <source>
        <dbReference type="PROSITE" id="PS51898"/>
    </source>
</evidence>
<dbReference type="SUPFAM" id="SSF56349">
    <property type="entry name" value="DNA breaking-rejoining enzymes"/>
    <property type="match status" value="1"/>
</dbReference>
<proteinExistence type="predicted"/>
<dbReference type="Pfam" id="PF24624">
    <property type="entry name" value="Int_N"/>
    <property type="match status" value="1"/>
</dbReference>